<dbReference type="NCBIfam" id="TIGR00230">
    <property type="entry name" value="sfsA"/>
    <property type="match status" value="1"/>
</dbReference>
<organism evidence="4 5">
    <name type="scientific">Bacteriovorax antarcticus</name>
    <dbReference type="NCBI Taxonomy" id="3088717"/>
    <lineage>
        <taxon>Bacteria</taxon>
        <taxon>Pseudomonadati</taxon>
        <taxon>Bdellovibrionota</taxon>
        <taxon>Bacteriovoracia</taxon>
        <taxon>Bacteriovoracales</taxon>
        <taxon>Bacteriovoracaceae</taxon>
        <taxon>Bacteriovorax</taxon>
    </lineage>
</organism>
<dbReference type="HAMAP" id="MF_00095">
    <property type="entry name" value="SfsA"/>
    <property type="match status" value="1"/>
</dbReference>
<dbReference type="Pfam" id="PF03749">
    <property type="entry name" value="SfsA"/>
    <property type="match status" value="1"/>
</dbReference>
<evidence type="ECO:0000256" key="1">
    <source>
        <dbReference type="HAMAP-Rule" id="MF_00095"/>
    </source>
</evidence>
<reference evidence="4 5" key="1">
    <citation type="submission" date="2023-11" db="EMBL/GenBank/DDBJ databases">
        <title>A Novel Polar Bacteriovorax (B. antarcticus) Isolated from the Biocrust in Antarctica.</title>
        <authorList>
            <person name="Mun W."/>
            <person name="Choi S.Y."/>
            <person name="Mitchell R.J."/>
        </authorList>
    </citation>
    <scope>NUCLEOTIDE SEQUENCE [LARGE SCALE GENOMIC DNA]</scope>
    <source>
        <strain evidence="4 5">PP10</strain>
    </source>
</reference>
<evidence type="ECO:0000259" key="3">
    <source>
        <dbReference type="Pfam" id="PF17746"/>
    </source>
</evidence>
<feature type="domain" description="Sugar fermentation stimulation protein C-terminal" evidence="2">
    <location>
        <begin position="82"/>
        <end position="220"/>
    </location>
</feature>
<dbReference type="Pfam" id="PF17746">
    <property type="entry name" value="SfsA_N"/>
    <property type="match status" value="1"/>
</dbReference>
<dbReference type="Proteomes" id="UP001302274">
    <property type="component" value="Unassembled WGS sequence"/>
</dbReference>
<protein>
    <recommendedName>
        <fullName evidence="1">Sugar fermentation stimulation protein homolog</fullName>
    </recommendedName>
</protein>
<dbReference type="RefSeq" id="WP_323575576.1">
    <property type="nucleotide sequence ID" value="NZ_JAYGJQ010000001.1"/>
</dbReference>
<dbReference type="InterPro" id="IPR040452">
    <property type="entry name" value="SfsA_C"/>
</dbReference>
<dbReference type="PANTHER" id="PTHR30545:SF2">
    <property type="entry name" value="SUGAR FERMENTATION STIMULATION PROTEIN A"/>
    <property type="match status" value="1"/>
</dbReference>
<sequence>MKFKTPLHAGIFQKRYKRFFADILVGDVVCVAHTANTGTMKTCLGEGWPAMMSFHDSPTRKLKYSFEMINNGKTWIGINTSLTNGLAIEAIQNGAIKELQGYQDLKPEAKIGLSRIDILLSNGDHEQCYVEVKNVTLIDDHGHCLFPDSVTERGLKHLGELLELKRQGIRTVMLYVVQREDCHSFKLEQTIDPAYCKKLKEVIAEGVEILVYQCKMSPEEIIIHKKLPIV</sequence>
<evidence type="ECO:0000313" key="5">
    <source>
        <dbReference type="Proteomes" id="UP001302274"/>
    </source>
</evidence>
<name>A0ABU5VS95_9BACT</name>
<proteinExistence type="inferred from homology"/>
<comment type="caution">
    <text evidence="4">The sequence shown here is derived from an EMBL/GenBank/DDBJ whole genome shotgun (WGS) entry which is preliminary data.</text>
</comment>
<keyword evidence="5" id="KW-1185">Reference proteome</keyword>
<feature type="domain" description="SfsA N-terminal OB" evidence="3">
    <location>
        <begin position="14"/>
        <end position="78"/>
    </location>
</feature>
<dbReference type="Gene3D" id="2.40.50.580">
    <property type="match status" value="1"/>
</dbReference>
<dbReference type="CDD" id="cd22359">
    <property type="entry name" value="SfsA-like_bacterial"/>
    <property type="match status" value="1"/>
</dbReference>
<evidence type="ECO:0000313" key="4">
    <source>
        <dbReference type="EMBL" id="MEA9355933.1"/>
    </source>
</evidence>
<dbReference type="PANTHER" id="PTHR30545">
    <property type="entry name" value="SUGAR FERMENTATION STIMULATION PROTEIN A"/>
    <property type="match status" value="1"/>
</dbReference>
<dbReference type="InterPro" id="IPR041465">
    <property type="entry name" value="SfsA_N"/>
</dbReference>
<accession>A0ABU5VS95</accession>
<evidence type="ECO:0000259" key="2">
    <source>
        <dbReference type="Pfam" id="PF03749"/>
    </source>
</evidence>
<dbReference type="Gene3D" id="3.40.1350.60">
    <property type="match status" value="1"/>
</dbReference>
<dbReference type="EMBL" id="JAYGJQ010000001">
    <property type="protein sequence ID" value="MEA9355933.1"/>
    <property type="molecule type" value="Genomic_DNA"/>
</dbReference>
<dbReference type="InterPro" id="IPR005224">
    <property type="entry name" value="SfsA"/>
</dbReference>
<comment type="similarity">
    <text evidence="1">Belongs to the SfsA family.</text>
</comment>
<gene>
    <name evidence="1 4" type="primary">sfsA</name>
    <name evidence="4" type="ORF">SHI21_06965</name>
</gene>